<evidence type="ECO:0000256" key="1">
    <source>
        <dbReference type="SAM" id="Phobius"/>
    </source>
</evidence>
<evidence type="ECO:0000313" key="3">
    <source>
        <dbReference type="Proteomes" id="UP000245449"/>
    </source>
</evidence>
<dbReference type="OrthoDB" id="1247025at2"/>
<proteinExistence type="predicted"/>
<organism evidence="2 3">
    <name type="scientific">Flavobacterium psychrotolerans</name>
    <dbReference type="NCBI Taxonomy" id="2169410"/>
    <lineage>
        <taxon>Bacteria</taxon>
        <taxon>Pseudomonadati</taxon>
        <taxon>Bacteroidota</taxon>
        <taxon>Flavobacteriia</taxon>
        <taxon>Flavobacteriales</taxon>
        <taxon>Flavobacteriaceae</taxon>
        <taxon>Flavobacterium</taxon>
    </lineage>
</organism>
<keyword evidence="3" id="KW-1185">Reference proteome</keyword>
<dbReference type="Proteomes" id="UP000245449">
    <property type="component" value="Unassembled WGS sequence"/>
</dbReference>
<sequence>MEPTKLETDFQNKLNQREINPSTNSWDRLDAMLTVAEQKKSKRSYDWLYLAASIIGFLCIGALFFSQTEELVDTRRNDVVLDANEIVKPSPNTIHEETNKGIVPSVQSQSVAEVSEVKKKKSNPKESELIIKNQVAQNSTPNNEHPTPNNIINQKSEQLNPLNQDNVKVDERITAVEIPSKNATSKSSIKVDAQNLLSQVDGELELSFREKVINTIDKNYKTVKVAIANRNYQ</sequence>
<gene>
    <name evidence="2" type="ORF">DB895_03570</name>
</gene>
<comment type="caution">
    <text evidence="2">The sequence shown here is derived from an EMBL/GenBank/DDBJ whole genome shotgun (WGS) entry which is preliminary data.</text>
</comment>
<dbReference type="AlphaFoldDB" id="A0A2U1JNT2"/>
<keyword evidence="1" id="KW-0472">Membrane</keyword>
<feature type="transmembrane region" description="Helical" evidence="1">
    <location>
        <begin position="47"/>
        <end position="66"/>
    </location>
</feature>
<accession>A0A2U1JNT2</accession>
<dbReference type="EMBL" id="QCZI01000003">
    <property type="protein sequence ID" value="PWA06508.1"/>
    <property type="molecule type" value="Genomic_DNA"/>
</dbReference>
<keyword evidence="1" id="KW-0812">Transmembrane</keyword>
<protein>
    <submittedName>
        <fullName evidence="2">Uncharacterized protein</fullName>
    </submittedName>
</protein>
<evidence type="ECO:0000313" key="2">
    <source>
        <dbReference type="EMBL" id="PWA06508.1"/>
    </source>
</evidence>
<dbReference type="RefSeq" id="WP_116723980.1">
    <property type="nucleotide sequence ID" value="NZ_QCZI01000003.1"/>
</dbReference>
<reference evidence="2 3" key="1">
    <citation type="submission" date="2018-04" db="EMBL/GenBank/DDBJ databases">
        <title>Flavobacterium sp. nov., isolated from glacier ice.</title>
        <authorList>
            <person name="Liu Q."/>
            <person name="Xin Y.-H."/>
        </authorList>
    </citation>
    <scope>NUCLEOTIDE SEQUENCE [LARGE SCALE GENOMIC DNA]</scope>
    <source>
        <strain evidence="2 3">RB1R5</strain>
    </source>
</reference>
<keyword evidence="1" id="KW-1133">Transmembrane helix</keyword>
<name>A0A2U1JNT2_9FLAO</name>